<sequence length="485" mass="56665">MEEPRKEELYYFALKDKNEQLKRGRIHSEEKKIQLREARIQMKEDAMKKEKWEGDEIKFKNIREEQEKIIGEERDRIERRRRMLKKYKDIKWYEECESHARASESGLNTSTDGQLERYVNDRYSKASIDYSDPTITKHIGEIEAFVDKITDALGDKYPVLRVRKRSNRGSMYNQTKVYPPDEVDFVLIPDISYDKSKVKVEDTSKSYNTNSGIVSITDQDIVDKLNGVKNGRPITFKKGDNIRRKDFVKLLVYATKECISQWENVWTVEEHGPAVCVLARMPLCWVSIDLCFCFEESKTERGRHVLVPIEPSITSGDRTRFREDRWTLSVCDIPPDSTRVQLNELHRKLLVVLKSIFQTGSQFLLQCHTPSSHILITFVETHQMKCVEKQGMQNIVKCFREVIEDIMNIAKSALNRKLPDIDFRRVNGGSSRQVNVVTSWSRTFIKNVISTCLQKHLLNDIKDWKMESKAHSVSVQEATREVSNQ</sequence>
<dbReference type="Gene3D" id="3.30.460.90">
    <property type="match status" value="1"/>
</dbReference>
<organism evidence="1 2">
    <name type="scientific">Owenia fusiformis</name>
    <name type="common">Polychaete worm</name>
    <dbReference type="NCBI Taxonomy" id="6347"/>
    <lineage>
        <taxon>Eukaryota</taxon>
        <taxon>Metazoa</taxon>
        <taxon>Spiralia</taxon>
        <taxon>Lophotrochozoa</taxon>
        <taxon>Annelida</taxon>
        <taxon>Polychaeta</taxon>
        <taxon>Sedentaria</taxon>
        <taxon>Canalipalpata</taxon>
        <taxon>Sabellida</taxon>
        <taxon>Oweniida</taxon>
        <taxon>Oweniidae</taxon>
        <taxon>Owenia</taxon>
    </lineage>
</organism>
<evidence type="ECO:0000313" key="1">
    <source>
        <dbReference type="EMBL" id="CAH1779927.1"/>
    </source>
</evidence>
<keyword evidence="2" id="KW-1185">Reference proteome</keyword>
<protein>
    <submittedName>
        <fullName evidence="1">Uncharacterized protein</fullName>
    </submittedName>
</protein>
<comment type="caution">
    <text evidence="1">The sequence shown here is derived from an EMBL/GenBank/DDBJ whole genome shotgun (WGS) entry which is preliminary data.</text>
</comment>
<proteinExistence type="predicted"/>
<dbReference type="AlphaFoldDB" id="A0A8J1UTY7"/>
<name>A0A8J1UTY7_OWEFU</name>
<gene>
    <name evidence="1" type="ORF">OFUS_LOCUS6685</name>
</gene>
<dbReference type="Proteomes" id="UP000749559">
    <property type="component" value="Unassembled WGS sequence"/>
</dbReference>
<accession>A0A8J1UTY7</accession>
<reference evidence="1" key="1">
    <citation type="submission" date="2022-03" db="EMBL/GenBank/DDBJ databases">
        <authorList>
            <person name="Martin C."/>
        </authorList>
    </citation>
    <scope>NUCLEOTIDE SEQUENCE</scope>
</reference>
<evidence type="ECO:0000313" key="2">
    <source>
        <dbReference type="Proteomes" id="UP000749559"/>
    </source>
</evidence>
<dbReference type="EMBL" id="CAIIXF020000003">
    <property type="protein sequence ID" value="CAH1779927.1"/>
    <property type="molecule type" value="Genomic_DNA"/>
</dbReference>